<protein>
    <submittedName>
        <fullName evidence="1">Uncharacterized protein</fullName>
    </submittedName>
</protein>
<name>A0A0V0R5J6_PSEPJ</name>
<sequence>MKIKEALIIYYDQNCKFEAQILENDTNFYFYANYFLHFKLQDQVFNQVLVLKDFQNEGIKLKIKEFNFDYLEYNQYQKSNKSILEMINETEIQMEKAQMCLKQKQSQNYYYDACIQAKKMCQQQYMLTFQSTNFMLEYNMNLLRKGLEMLQNMQLAQRYQKKMKVY</sequence>
<dbReference type="EMBL" id="LDAU01000044">
    <property type="protein sequence ID" value="KRX09759.1"/>
    <property type="molecule type" value="Genomic_DNA"/>
</dbReference>
<dbReference type="AlphaFoldDB" id="A0A0V0R5J6"/>
<gene>
    <name evidence="1" type="ORF">PPERSA_02631</name>
</gene>
<dbReference type="InParanoid" id="A0A0V0R5J6"/>
<organism evidence="1 2">
    <name type="scientific">Pseudocohnilembus persalinus</name>
    <name type="common">Ciliate</name>
    <dbReference type="NCBI Taxonomy" id="266149"/>
    <lineage>
        <taxon>Eukaryota</taxon>
        <taxon>Sar</taxon>
        <taxon>Alveolata</taxon>
        <taxon>Ciliophora</taxon>
        <taxon>Intramacronucleata</taxon>
        <taxon>Oligohymenophorea</taxon>
        <taxon>Scuticociliatia</taxon>
        <taxon>Philasterida</taxon>
        <taxon>Pseudocohnilembidae</taxon>
        <taxon>Pseudocohnilembus</taxon>
    </lineage>
</organism>
<keyword evidence="2" id="KW-1185">Reference proteome</keyword>
<proteinExistence type="predicted"/>
<evidence type="ECO:0000313" key="1">
    <source>
        <dbReference type="EMBL" id="KRX09759.1"/>
    </source>
</evidence>
<reference evidence="1 2" key="1">
    <citation type="journal article" date="2015" name="Sci. Rep.">
        <title>Genome of the facultative scuticociliatosis pathogen Pseudocohnilembus persalinus provides insight into its virulence through horizontal gene transfer.</title>
        <authorList>
            <person name="Xiong J."/>
            <person name="Wang G."/>
            <person name="Cheng J."/>
            <person name="Tian M."/>
            <person name="Pan X."/>
            <person name="Warren A."/>
            <person name="Jiang C."/>
            <person name="Yuan D."/>
            <person name="Miao W."/>
        </authorList>
    </citation>
    <scope>NUCLEOTIDE SEQUENCE [LARGE SCALE GENOMIC DNA]</scope>
    <source>
        <strain evidence="1">36N120E</strain>
    </source>
</reference>
<comment type="caution">
    <text evidence="1">The sequence shown here is derived from an EMBL/GenBank/DDBJ whole genome shotgun (WGS) entry which is preliminary data.</text>
</comment>
<evidence type="ECO:0000313" key="2">
    <source>
        <dbReference type="Proteomes" id="UP000054937"/>
    </source>
</evidence>
<accession>A0A0V0R5J6</accession>
<dbReference type="Proteomes" id="UP000054937">
    <property type="component" value="Unassembled WGS sequence"/>
</dbReference>